<accession>A0AAD2H3D2</accession>
<sequence length="125" mass="14613">SVSGHITTSDRPVDIHLKHLRTEYQPSSMFRPRWRHSQARCHGIRAARRVIEARKWPSSGEPCPRRWHGRRSGSNRQQAAIRWTVSMHRVFRRRLRMHAQPFAATTYTLLVYGTFYAAAIACLSF</sequence>
<organism evidence="2 3">
    <name type="scientific">Mycena citricolor</name>
    <dbReference type="NCBI Taxonomy" id="2018698"/>
    <lineage>
        <taxon>Eukaryota</taxon>
        <taxon>Fungi</taxon>
        <taxon>Dikarya</taxon>
        <taxon>Basidiomycota</taxon>
        <taxon>Agaricomycotina</taxon>
        <taxon>Agaricomycetes</taxon>
        <taxon>Agaricomycetidae</taxon>
        <taxon>Agaricales</taxon>
        <taxon>Marasmiineae</taxon>
        <taxon>Mycenaceae</taxon>
        <taxon>Mycena</taxon>
    </lineage>
</organism>
<dbReference type="Proteomes" id="UP001295794">
    <property type="component" value="Unassembled WGS sequence"/>
</dbReference>
<dbReference type="AlphaFoldDB" id="A0AAD2H3D2"/>
<feature type="transmembrane region" description="Helical" evidence="1">
    <location>
        <begin position="102"/>
        <end position="121"/>
    </location>
</feature>
<feature type="non-terminal residue" evidence="2">
    <location>
        <position position="1"/>
    </location>
</feature>
<evidence type="ECO:0000313" key="3">
    <source>
        <dbReference type="Proteomes" id="UP001295794"/>
    </source>
</evidence>
<keyword evidence="3" id="KW-1185">Reference proteome</keyword>
<evidence type="ECO:0000256" key="1">
    <source>
        <dbReference type="SAM" id="Phobius"/>
    </source>
</evidence>
<dbReference type="EMBL" id="CAVNYO010000138">
    <property type="protein sequence ID" value="CAK5268446.1"/>
    <property type="molecule type" value="Genomic_DNA"/>
</dbReference>
<name>A0AAD2H3D2_9AGAR</name>
<proteinExistence type="predicted"/>
<protein>
    <submittedName>
        <fullName evidence="2">Uncharacterized protein</fullName>
    </submittedName>
</protein>
<keyword evidence="1" id="KW-1133">Transmembrane helix</keyword>
<reference evidence="2" key="1">
    <citation type="submission" date="2023-11" db="EMBL/GenBank/DDBJ databases">
        <authorList>
            <person name="De Vega J J."/>
            <person name="De Vega J J."/>
        </authorList>
    </citation>
    <scope>NUCLEOTIDE SEQUENCE</scope>
</reference>
<gene>
    <name evidence="2" type="ORF">MYCIT1_LOCUS11641</name>
</gene>
<comment type="caution">
    <text evidence="2">The sequence shown here is derived from an EMBL/GenBank/DDBJ whole genome shotgun (WGS) entry which is preliminary data.</text>
</comment>
<keyword evidence="1" id="KW-0472">Membrane</keyword>
<evidence type="ECO:0000313" key="2">
    <source>
        <dbReference type="EMBL" id="CAK5268446.1"/>
    </source>
</evidence>
<feature type="non-terminal residue" evidence="2">
    <location>
        <position position="125"/>
    </location>
</feature>
<keyword evidence="1" id="KW-0812">Transmembrane</keyword>